<feature type="chain" id="PRO_5026407766" description="LPS-assembly protein LptD" evidence="4">
    <location>
        <begin position="31"/>
        <end position="755"/>
    </location>
</feature>
<dbReference type="PANTHER" id="PTHR30189:SF1">
    <property type="entry name" value="LPS-ASSEMBLY PROTEIN LPTD"/>
    <property type="match status" value="1"/>
</dbReference>
<feature type="domain" description="LptD C-terminal" evidence="6">
    <location>
        <begin position="314"/>
        <end position="682"/>
    </location>
</feature>
<comment type="function">
    <text evidence="4">Involved in the assembly of lipopolysaccharide (LPS) at the surface of the outer membrane.</text>
</comment>
<dbReference type="GO" id="GO:0043165">
    <property type="term" value="P:Gram-negative-bacterium-type cell outer membrane assembly"/>
    <property type="evidence" value="ECO:0007669"/>
    <property type="project" value="UniProtKB-UniRule"/>
</dbReference>
<dbReference type="HAMAP" id="MF_01411">
    <property type="entry name" value="LPS_assembly_LptD"/>
    <property type="match status" value="1"/>
</dbReference>
<comment type="caution">
    <text evidence="7">The sequence shown here is derived from an EMBL/GenBank/DDBJ whole genome shotgun (WGS) entry which is preliminary data.</text>
</comment>
<dbReference type="AlphaFoldDB" id="A0A6I4J0Z8"/>
<gene>
    <name evidence="4 7" type="primary">lptD</name>
    <name evidence="7" type="ORF">GON01_10040</name>
</gene>
<dbReference type="Proteomes" id="UP000441389">
    <property type="component" value="Unassembled WGS sequence"/>
</dbReference>
<evidence type="ECO:0000256" key="1">
    <source>
        <dbReference type="ARBA" id="ARBA00022729"/>
    </source>
</evidence>
<dbReference type="InterPro" id="IPR007543">
    <property type="entry name" value="LptD_C"/>
</dbReference>
<accession>A0A6I4J0Z8</accession>
<feature type="signal peptide" evidence="4">
    <location>
        <begin position="1"/>
        <end position="30"/>
    </location>
</feature>
<evidence type="ECO:0000313" key="7">
    <source>
        <dbReference type="EMBL" id="MVO78272.1"/>
    </source>
</evidence>
<evidence type="ECO:0000256" key="4">
    <source>
        <dbReference type="HAMAP-Rule" id="MF_01411"/>
    </source>
</evidence>
<dbReference type="Pfam" id="PF03968">
    <property type="entry name" value="LptD_N"/>
    <property type="match status" value="1"/>
</dbReference>
<dbReference type="InterPro" id="IPR005653">
    <property type="entry name" value="OstA-like_N"/>
</dbReference>
<reference evidence="7 8" key="1">
    <citation type="submission" date="2019-12" db="EMBL/GenBank/DDBJ databases">
        <authorList>
            <person name="Huq M.A."/>
        </authorList>
    </citation>
    <scope>NUCLEOTIDE SEQUENCE [LARGE SCALE GENOMIC DNA]</scope>
    <source>
        <strain evidence="7 8">MAH-20</strain>
    </source>
</reference>
<comment type="similarity">
    <text evidence="4">Belongs to the LptD family.</text>
</comment>
<evidence type="ECO:0000259" key="5">
    <source>
        <dbReference type="Pfam" id="PF03968"/>
    </source>
</evidence>
<comment type="caution">
    <text evidence="4">Lacks conserved residue(s) required for the propagation of feature annotation.</text>
</comment>
<name>A0A6I4J0Z8_9SPHN</name>
<proteinExistence type="inferred from homology"/>
<evidence type="ECO:0000256" key="3">
    <source>
        <dbReference type="ARBA" id="ARBA00023237"/>
    </source>
</evidence>
<keyword evidence="8" id="KW-1185">Reference proteome</keyword>
<evidence type="ECO:0000256" key="2">
    <source>
        <dbReference type="ARBA" id="ARBA00023136"/>
    </source>
</evidence>
<dbReference type="PANTHER" id="PTHR30189">
    <property type="entry name" value="LPS-ASSEMBLY PROTEIN"/>
    <property type="match status" value="1"/>
</dbReference>
<evidence type="ECO:0000313" key="8">
    <source>
        <dbReference type="Proteomes" id="UP000441389"/>
    </source>
</evidence>
<dbReference type="InterPro" id="IPR050218">
    <property type="entry name" value="LptD"/>
</dbReference>
<dbReference type="InterPro" id="IPR020889">
    <property type="entry name" value="LipoPS_assembly_LptD"/>
</dbReference>
<keyword evidence="2 4" id="KW-0472">Membrane</keyword>
<protein>
    <recommendedName>
        <fullName evidence="4">LPS-assembly protein LptD</fullName>
    </recommendedName>
</protein>
<keyword evidence="1 4" id="KW-0732">Signal</keyword>
<keyword evidence="3 4" id="KW-0998">Cell outer membrane</keyword>
<dbReference type="EMBL" id="WQMS01000013">
    <property type="protein sequence ID" value="MVO78272.1"/>
    <property type="molecule type" value="Genomic_DNA"/>
</dbReference>
<sequence length="755" mass="84249" precursor="true">MSGWFGVGVDAKRLIWLASAAWCWSAGAHAQDLQNRPVAPPPPEASPAPAPANEQIVDFSADSLEYLNATDTVVASGDVRMFREGNRLRADKVTWNRQTGEVRAEGDVAVTNPQGDVAYGDSVQLTDTLRDGVVDNLLVVLQSGGRLAAERGTRQGNLYTLEDAAYTACSVVDSNGCPKQPSWKITAVRVVYDTQKQRVFYKGARLHLFGLSLLPLPLLSNPTGDQGGTGVLVPDIQFSRVNGLELTVPYYIKLAPNRDLTITPHIYSDVLPAIEAQYRALTSKGAYQVSGMVTESRKLPAELNPGANASDRDIRGYLDASGRFQLDPKWDISGSLRVTTDRTFLRRYDISRDDRLRSTIRAERIDTDSYFSLTGWATQTLRINDPQGQQPIALPELDYRHRFNDPLLGGRVELQLNTLAIGRTDGQDTQRAFASFKWDLRRLTPWGQEVTFTAFARGDVYHSDENLLSPTLIYRGNPGWESRAIGALAVDVRWPLIGPVGSNGTQRITPRVQLVATPPIRNLDIPNEDARAIELEDSNLFALNRFPGYDRFEDGARITYGVDYALTLPGISVDANIGQSYRLSDRPALFPDGVGLTDKLSDIVGRTTVRFRDFVSLTHRYRLDKDNLAVRRNEIDATIGSRQTYLLLGYLRLNRDIDTSIEDLRDREEIRVGGRVQIGRFWSAFGSAIVDLTDRQEDPFSTADGYQPIRHRLGIAYEDDCLEMGLTWRRDYQDTGDARRGNTFLLRLSFKNLGR</sequence>
<dbReference type="GO" id="GO:0015920">
    <property type="term" value="P:lipopolysaccharide transport"/>
    <property type="evidence" value="ECO:0007669"/>
    <property type="project" value="InterPro"/>
</dbReference>
<feature type="domain" description="Organic solvent tolerance-like N-terminal" evidence="5">
    <location>
        <begin position="60"/>
        <end position="197"/>
    </location>
</feature>
<dbReference type="Gene3D" id="2.60.450.10">
    <property type="entry name" value="Lipopolysaccharide (LPS) transport protein A like domain"/>
    <property type="match status" value="1"/>
</dbReference>
<dbReference type="GO" id="GO:0009279">
    <property type="term" value="C:cell outer membrane"/>
    <property type="evidence" value="ECO:0007669"/>
    <property type="project" value="UniProtKB-SubCell"/>
</dbReference>
<comment type="subunit">
    <text evidence="4">Component of the lipopolysaccharide transport and assembly complex.</text>
</comment>
<dbReference type="Pfam" id="PF04453">
    <property type="entry name" value="LptD"/>
    <property type="match status" value="1"/>
</dbReference>
<dbReference type="GO" id="GO:1990351">
    <property type="term" value="C:transporter complex"/>
    <property type="evidence" value="ECO:0007669"/>
    <property type="project" value="TreeGrafter"/>
</dbReference>
<organism evidence="7 8">
    <name type="scientific">Sphingomonas horti</name>
    <dbReference type="NCBI Taxonomy" id="2682842"/>
    <lineage>
        <taxon>Bacteria</taxon>
        <taxon>Pseudomonadati</taxon>
        <taxon>Pseudomonadota</taxon>
        <taxon>Alphaproteobacteria</taxon>
        <taxon>Sphingomonadales</taxon>
        <taxon>Sphingomonadaceae</taxon>
        <taxon>Sphingomonas</taxon>
    </lineage>
</organism>
<comment type="subcellular location">
    <subcellularLocation>
        <location evidence="4">Cell outer membrane</location>
    </subcellularLocation>
</comment>
<evidence type="ECO:0000259" key="6">
    <source>
        <dbReference type="Pfam" id="PF04453"/>
    </source>
</evidence>